<proteinExistence type="predicted"/>
<reference evidence="1" key="1">
    <citation type="submission" date="2024-06" db="UniProtKB">
        <authorList>
            <consortium name="Ensembl"/>
        </authorList>
    </citation>
    <scope>IDENTIFICATION</scope>
</reference>
<dbReference type="Ensembl" id="ENSMPUT00000010182.1">
    <property type="protein sequence ID" value="ENSMPUP00000010021.1"/>
    <property type="gene ID" value="ENSMPUG00000010097.1"/>
</dbReference>
<accession>M3YFB4</accession>
<evidence type="ECO:0000313" key="1">
    <source>
        <dbReference type="Ensembl" id="ENSMPUP00000010021.1"/>
    </source>
</evidence>
<dbReference type="HOGENOM" id="CLU_2352085_0_0_1"/>
<organism evidence="1">
    <name type="scientific">Mustela putorius furo</name>
    <name type="common">European domestic ferret</name>
    <name type="synonym">Mustela furo</name>
    <dbReference type="NCBI Taxonomy" id="9669"/>
    <lineage>
        <taxon>Eukaryota</taxon>
        <taxon>Metazoa</taxon>
        <taxon>Chordata</taxon>
        <taxon>Craniata</taxon>
        <taxon>Vertebrata</taxon>
        <taxon>Euteleostomi</taxon>
        <taxon>Mammalia</taxon>
        <taxon>Eutheria</taxon>
        <taxon>Laurasiatheria</taxon>
        <taxon>Carnivora</taxon>
        <taxon>Caniformia</taxon>
        <taxon>Musteloidea</taxon>
        <taxon>Mustelidae</taxon>
        <taxon>Mustelinae</taxon>
        <taxon>Mustela</taxon>
    </lineage>
</organism>
<sequence>MGGQKNPTKNQNQKRSALRIPGAVVRQPDCAGALACLVAGPAKPAPLMEAVSSGSVSARSCPQIGSQVCPCRTPLLPERGTQRKRLWLPCFFQLDL</sequence>
<dbReference type="EMBL" id="AEYP01098087">
    <property type="status" value="NOT_ANNOTATED_CDS"/>
    <property type="molecule type" value="Genomic_DNA"/>
</dbReference>
<dbReference type="AlphaFoldDB" id="M3YFB4"/>
<dbReference type="InParanoid" id="M3YFB4"/>
<name>M3YFB4_MUSPF</name>
<protein>
    <submittedName>
        <fullName evidence="1">Uncharacterized protein</fullName>
    </submittedName>
</protein>